<evidence type="ECO:0000313" key="3">
    <source>
        <dbReference type="Proteomes" id="UP001176517"/>
    </source>
</evidence>
<name>A0AAN6JUW1_9BASI</name>
<accession>A0AAN6JUW1</accession>
<organism evidence="2 3">
    <name type="scientific">Tilletia horrida</name>
    <dbReference type="NCBI Taxonomy" id="155126"/>
    <lineage>
        <taxon>Eukaryota</taxon>
        <taxon>Fungi</taxon>
        <taxon>Dikarya</taxon>
        <taxon>Basidiomycota</taxon>
        <taxon>Ustilaginomycotina</taxon>
        <taxon>Exobasidiomycetes</taxon>
        <taxon>Tilletiales</taxon>
        <taxon>Tilletiaceae</taxon>
        <taxon>Tilletia</taxon>
    </lineage>
</organism>
<proteinExistence type="predicted"/>
<feature type="non-terminal residue" evidence="2">
    <location>
        <position position="560"/>
    </location>
</feature>
<dbReference type="Proteomes" id="UP001176517">
    <property type="component" value="Unassembled WGS sequence"/>
</dbReference>
<comment type="caution">
    <text evidence="2">The sequence shown here is derived from an EMBL/GenBank/DDBJ whole genome shotgun (WGS) entry which is preliminary data.</text>
</comment>
<feature type="region of interest" description="Disordered" evidence="1">
    <location>
        <begin position="221"/>
        <end position="247"/>
    </location>
</feature>
<keyword evidence="3" id="KW-1185">Reference proteome</keyword>
<gene>
    <name evidence="2" type="ORF">OC846_006646</name>
</gene>
<feature type="region of interest" description="Disordered" evidence="1">
    <location>
        <begin position="532"/>
        <end position="560"/>
    </location>
</feature>
<evidence type="ECO:0000313" key="2">
    <source>
        <dbReference type="EMBL" id="KAK0542756.1"/>
    </source>
</evidence>
<dbReference type="AlphaFoldDB" id="A0AAN6JUW1"/>
<feature type="compositionally biased region" description="Polar residues" evidence="1">
    <location>
        <begin position="532"/>
        <end position="546"/>
    </location>
</feature>
<evidence type="ECO:0000256" key="1">
    <source>
        <dbReference type="SAM" id="MobiDB-lite"/>
    </source>
</evidence>
<dbReference type="EMBL" id="JAPDMZ010000457">
    <property type="protein sequence ID" value="KAK0542756.1"/>
    <property type="molecule type" value="Genomic_DNA"/>
</dbReference>
<reference evidence="2" key="1">
    <citation type="journal article" date="2023" name="PhytoFront">
        <title>Draft Genome Resources of Seven Strains of Tilletia horrida, Causal Agent of Kernel Smut of Rice.</title>
        <authorList>
            <person name="Khanal S."/>
            <person name="Antony Babu S."/>
            <person name="Zhou X.G."/>
        </authorList>
    </citation>
    <scope>NUCLEOTIDE SEQUENCE</scope>
    <source>
        <strain evidence="2">TX6</strain>
    </source>
</reference>
<protein>
    <submittedName>
        <fullName evidence="2">Uncharacterized protein</fullName>
    </submittedName>
</protein>
<sequence>MKSLKTDQRVSLSHWLKVANTDGIADARQLQGDYLVQYYNSLVGKEIKQLFQVMPWALEQMGALMKLRRAWHTQGALAAALHAPVLIRSAASEWRNFLNKLLKQFYMDMAKVVPTALSSKSKMHTISHAVEDVFRFGPLPLVSAERFESLNAVVRQASMLSNRKAPSRDIVTRLCDQEFIRNVITGTPYRKVGKATMFDTGTELRNFITSSREVQNTMHKFYGATPPHQPSAPQARGDPEEGQTQSGDTFKTGDIVMLRHELPADAQTSYGVGRVQRIFQGIDLSKTVQIQPLWPECIDDKIYKQQELQANALHKARNDIALLKKADAEEVQNMYNLRKITTTFWFSGSSPGYSVGETRKTGPSKLVEDVAMQYFASDPSCLGSNGRNVLKNADGRDGVRKQVKSKLDGLRNATKKARTWSLTFPPYHEEMNEDGDIVTESNRLFWPSIDQALAHLNADLADPARRAAARKFIDDAVKTDQDVQGTYNFDWDRHRPAQQDEAKLDRYFDASYDVVPSGSGHLALRIGSDTTIEASGSGSQMHQASYQREPRQRRQNPAGT</sequence>